<dbReference type="Pfam" id="PF00295">
    <property type="entry name" value="Glyco_hydro_28"/>
    <property type="match status" value="1"/>
</dbReference>
<dbReference type="EMBL" id="HBGZ01011668">
    <property type="protein sequence ID" value="CAD9594930.1"/>
    <property type="molecule type" value="Transcribed_RNA"/>
</dbReference>
<keyword evidence="3 4" id="KW-0326">Glycosidase</keyword>
<sequence length="594" mass="65475">MGKSSLNNGRNNTQATKKKRISLTCVFALIAVTYSLFIYFVIVGFDGGKKETFLVGFDNGGGKENDGSAPSKLRPTYNAQDNMKVQSQQSQPISPNTPDDFCGSCKFRDTDFSCTERIDWVIKNKKIIMKEAIMENLKYCLKEGVQYVETDNSKTSSSLGGRKNNNVEVAMSTSTPIYWIMVDVTEYGAIGDNNTDNTDAFHAAIEELNKAGGGELLVPSGGVYQTAPITLGPHTTLTVHGTIRGVADQHKFPAIDPLPSFGRDADFRVKRRRQALVSARHAPNITIRGDGVIDGAGWYWYPFFLNHTAANYLGRPHIIEIENCTGVEITGVTLRDPAFWTLHPVYCTDVYIHHMTIDAPMCRNYRCPNTDGIDIHSCQNVLVEYNTIECGDDHVTILAGKLRHNRSPPTRNVTVQHNILGRGMGLAIGSSTSGGVSDVLYYNNTMTQISGFGQGQGAHIKMRMRYGGYVKNISWIDNTFYYVNGPAVEINSGYQSGSSWKRTCTNSTGDLACTEVDNITIKNMVVHKARSGWHVDCFENAPCTNLHFENITILEEPKTKKPIMKCGNVASGTVVGSDLREMFDESCASLVTLP</sequence>
<dbReference type="InterPro" id="IPR012334">
    <property type="entry name" value="Pectin_lyas_fold"/>
</dbReference>
<organism evidence="6">
    <name type="scientific">Skeletonema marinoi</name>
    <dbReference type="NCBI Taxonomy" id="267567"/>
    <lineage>
        <taxon>Eukaryota</taxon>
        <taxon>Sar</taxon>
        <taxon>Stramenopiles</taxon>
        <taxon>Ochrophyta</taxon>
        <taxon>Bacillariophyta</taxon>
        <taxon>Coscinodiscophyceae</taxon>
        <taxon>Thalassiosirophycidae</taxon>
        <taxon>Thalassiosirales</taxon>
        <taxon>Skeletonemataceae</taxon>
        <taxon>Skeletonema</taxon>
        <taxon>Skeletonema marinoi-dohrnii complex</taxon>
    </lineage>
</organism>
<keyword evidence="2 4" id="KW-0378">Hydrolase</keyword>
<evidence type="ECO:0000313" key="7">
    <source>
        <dbReference type="EMBL" id="CAD9594930.1"/>
    </source>
</evidence>
<evidence type="ECO:0000256" key="3">
    <source>
        <dbReference type="ARBA" id="ARBA00023295"/>
    </source>
</evidence>
<name>A0A6U3UU53_9STRA</name>
<protein>
    <recommendedName>
        <fullName evidence="8">Pectate lyase superfamily protein domain-containing protein</fullName>
    </recommendedName>
</protein>
<evidence type="ECO:0000256" key="4">
    <source>
        <dbReference type="RuleBase" id="RU361169"/>
    </source>
</evidence>
<dbReference type="InterPro" id="IPR051801">
    <property type="entry name" value="GH28_Enzymes"/>
</dbReference>
<keyword evidence="5" id="KW-0472">Membrane</keyword>
<dbReference type="Gene3D" id="2.160.20.10">
    <property type="entry name" value="Single-stranded right-handed beta-helix, Pectin lyase-like"/>
    <property type="match status" value="1"/>
</dbReference>
<dbReference type="GO" id="GO:0004650">
    <property type="term" value="F:polygalacturonase activity"/>
    <property type="evidence" value="ECO:0007669"/>
    <property type="project" value="InterPro"/>
</dbReference>
<evidence type="ECO:0000313" key="6">
    <source>
        <dbReference type="EMBL" id="CAD9594928.1"/>
    </source>
</evidence>
<dbReference type="EMBL" id="HBGZ01011667">
    <property type="protein sequence ID" value="CAD9594928.1"/>
    <property type="molecule type" value="Transcribed_RNA"/>
</dbReference>
<evidence type="ECO:0008006" key="8">
    <source>
        <dbReference type="Google" id="ProtNLM"/>
    </source>
</evidence>
<comment type="similarity">
    <text evidence="1 4">Belongs to the glycosyl hydrolase 28 family.</text>
</comment>
<accession>A0A6U3UU53</accession>
<evidence type="ECO:0000256" key="5">
    <source>
        <dbReference type="SAM" id="Phobius"/>
    </source>
</evidence>
<evidence type="ECO:0000256" key="2">
    <source>
        <dbReference type="ARBA" id="ARBA00022801"/>
    </source>
</evidence>
<dbReference type="InterPro" id="IPR011050">
    <property type="entry name" value="Pectin_lyase_fold/virulence"/>
</dbReference>
<feature type="transmembrane region" description="Helical" evidence="5">
    <location>
        <begin position="21"/>
        <end position="42"/>
    </location>
</feature>
<proteinExistence type="inferred from homology"/>
<reference evidence="6" key="1">
    <citation type="submission" date="2021-01" db="EMBL/GenBank/DDBJ databases">
        <authorList>
            <person name="Corre E."/>
            <person name="Pelletier E."/>
            <person name="Niang G."/>
            <person name="Scheremetjew M."/>
            <person name="Finn R."/>
            <person name="Kale V."/>
            <person name="Holt S."/>
            <person name="Cochrane G."/>
            <person name="Meng A."/>
            <person name="Brown T."/>
            <person name="Cohen L."/>
        </authorList>
    </citation>
    <scope>NUCLEOTIDE SEQUENCE</scope>
    <source>
        <strain evidence="6">SM1012Den-03</strain>
    </source>
</reference>
<dbReference type="PANTHER" id="PTHR31339:SF9">
    <property type="entry name" value="PLASMIN AND FIBRONECTIN-BINDING PROTEIN A"/>
    <property type="match status" value="1"/>
</dbReference>
<dbReference type="InterPro" id="IPR000743">
    <property type="entry name" value="Glyco_hydro_28"/>
</dbReference>
<dbReference type="GO" id="GO:0005975">
    <property type="term" value="P:carbohydrate metabolic process"/>
    <property type="evidence" value="ECO:0007669"/>
    <property type="project" value="InterPro"/>
</dbReference>
<dbReference type="SUPFAM" id="SSF51126">
    <property type="entry name" value="Pectin lyase-like"/>
    <property type="match status" value="1"/>
</dbReference>
<dbReference type="PANTHER" id="PTHR31339">
    <property type="entry name" value="PECTIN LYASE-RELATED"/>
    <property type="match status" value="1"/>
</dbReference>
<gene>
    <name evidence="6" type="ORF">SMAR0320_LOCUS8349</name>
    <name evidence="7" type="ORF">SMAR0320_LOCUS8350</name>
</gene>
<keyword evidence="5" id="KW-0812">Transmembrane</keyword>
<evidence type="ECO:0000256" key="1">
    <source>
        <dbReference type="ARBA" id="ARBA00008834"/>
    </source>
</evidence>
<keyword evidence="5" id="KW-1133">Transmembrane helix</keyword>
<dbReference type="AlphaFoldDB" id="A0A6U3UU53"/>